<protein>
    <submittedName>
        <fullName evidence="2">Uncharacterized protein</fullName>
    </submittedName>
</protein>
<dbReference type="AlphaFoldDB" id="A0A1F7JHR2"/>
<keyword evidence="1" id="KW-0472">Membrane</keyword>
<comment type="caution">
    <text evidence="2">The sequence shown here is derived from an EMBL/GenBank/DDBJ whole genome shotgun (WGS) entry which is preliminary data.</text>
</comment>
<keyword evidence="1" id="KW-1133">Transmembrane helix</keyword>
<reference evidence="2 3" key="1">
    <citation type="journal article" date="2016" name="Nat. Commun.">
        <title>Thousands of microbial genomes shed light on interconnected biogeochemical processes in an aquifer system.</title>
        <authorList>
            <person name="Anantharaman K."/>
            <person name="Brown C.T."/>
            <person name="Hug L.A."/>
            <person name="Sharon I."/>
            <person name="Castelle C.J."/>
            <person name="Probst A.J."/>
            <person name="Thomas B.C."/>
            <person name="Singh A."/>
            <person name="Wilkins M.J."/>
            <person name="Karaoz U."/>
            <person name="Brodie E.L."/>
            <person name="Williams K.H."/>
            <person name="Hubbard S.S."/>
            <person name="Banfield J.F."/>
        </authorList>
    </citation>
    <scope>NUCLEOTIDE SEQUENCE [LARGE SCALE GENOMIC DNA]</scope>
</reference>
<evidence type="ECO:0000256" key="1">
    <source>
        <dbReference type="SAM" id="Phobius"/>
    </source>
</evidence>
<sequence length="127" mass="15368">MTKLEDNIIKKIYRFETKRSLSFLLIRISAIIVGLILIWISFSKSWQQVIEWQVMDLLSYLNYDLIPFIDRVKMMLIGFYLESPKEAMIFFLIWFFIVSIIVSGLIKNRKKIFNCFRCLFVYWTKKC</sequence>
<dbReference type="EMBL" id="MGAV01000011">
    <property type="protein sequence ID" value="OGK55127.1"/>
    <property type="molecule type" value="Genomic_DNA"/>
</dbReference>
<dbReference type="Proteomes" id="UP000177418">
    <property type="component" value="Unassembled WGS sequence"/>
</dbReference>
<evidence type="ECO:0000313" key="2">
    <source>
        <dbReference type="EMBL" id="OGK55127.1"/>
    </source>
</evidence>
<feature type="transmembrane region" description="Helical" evidence="1">
    <location>
        <begin position="87"/>
        <end position="106"/>
    </location>
</feature>
<feature type="transmembrane region" description="Helical" evidence="1">
    <location>
        <begin position="21"/>
        <end position="42"/>
    </location>
</feature>
<organism evidence="2 3">
    <name type="scientific">Candidatus Roizmanbacteria bacterium RIFCSPLOWO2_02_FULL_36_11</name>
    <dbReference type="NCBI Taxonomy" id="1802071"/>
    <lineage>
        <taxon>Bacteria</taxon>
        <taxon>Candidatus Roizmaniibacteriota</taxon>
    </lineage>
</organism>
<gene>
    <name evidence="2" type="ORF">A3H78_04045</name>
</gene>
<accession>A0A1F7JHR2</accession>
<keyword evidence="1" id="KW-0812">Transmembrane</keyword>
<name>A0A1F7JHR2_9BACT</name>
<evidence type="ECO:0000313" key="3">
    <source>
        <dbReference type="Proteomes" id="UP000177418"/>
    </source>
</evidence>
<proteinExistence type="predicted"/>